<keyword evidence="2" id="KW-1185">Reference proteome</keyword>
<name>A0ABT8VVU5_9FLAO</name>
<protein>
    <submittedName>
        <fullName evidence="1">Uncharacterized protein</fullName>
    </submittedName>
</protein>
<proteinExistence type="predicted"/>
<reference evidence="1" key="1">
    <citation type="submission" date="2023-07" db="EMBL/GenBank/DDBJ databases">
        <title>Wenyingzhuangia sp. chi5 genome sequencing and assembly.</title>
        <authorList>
            <person name="Park S."/>
        </authorList>
    </citation>
    <scope>NUCLEOTIDE SEQUENCE</scope>
    <source>
        <strain evidence="1">Chi5</strain>
    </source>
</reference>
<accession>A0ABT8VVU5</accession>
<evidence type="ECO:0000313" key="1">
    <source>
        <dbReference type="EMBL" id="MDO3696047.1"/>
    </source>
</evidence>
<sequence length="293" mass="33078">MTLIVSRIDKNKIKIISDSKITDKDAVRNNPLLGNLKSFILNPQISVSFAGNVHYAEKFLTLFFSNQIQTLEELKLCCLSLNNESNNETDFLIASLIEKPNLCKVSNRKISENLQNVWIGDKLGFEKYQTSLHGDNTEKKIFAKMSDAFEKVIADETIESISDFQIAINTVYHQETDSDFFIYEMRMNMSFAPQTITVKKNEPVSIPFGGPEIGGFGSSYLRSIDFLRPAIAIHFPQGKFGILFCPLLNFNKGIIEKIEDGEDFAKLIKEKYGIPLEGIVASNGSRMKRIVIK</sequence>
<evidence type="ECO:0000313" key="2">
    <source>
        <dbReference type="Proteomes" id="UP001168642"/>
    </source>
</evidence>
<gene>
    <name evidence="1" type="ORF">QVZ41_14435</name>
</gene>
<dbReference type="EMBL" id="JAUMIT010000024">
    <property type="protein sequence ID" value="MDO3696047.1"/>
    <property type="molecule type" value="Genomic_DNA"/>
</dbReference>
<dbReference type="Proteomes" id="UP001168642">
    <property type="component" value="Unassembled WGS sequence"/>
</dbReference>
<dbReference type="RefSeq" id="WP_302885353.1">
    <property type="nucleotide sequence ID" value="NZ_JAUMIT010000024.1"/>
</dbReference>
<organism evidence="1 2">
    <name type="scientific">Wenyingzhuangia gilva</name>
    <dbReference type="NCBI Taxonomy" id="3057677"/>
    <lineage>
        <taxon>Bacteria</taxon>
        <taxon>Pseudomonadati</taxon>
        <taxon>Bacteroidota</taxon>
        <taxon>Flavobacteriia</taxon>
        <taxon>Flavobacteriales</taxon>
        <taxon>Flavobacteriaceae</taxon>
        <taxon>Wenyingzhuangia</taxon>
    </lineage>
</organism>
<comment type="caution">
    <text evidence="1">The sequence shown here is derived from an EMBL/GenBank/DDBJ whole genome shotgun (WGS) entry which is preliminary data.</text>
</comment>